<evidence type="ECO:0000313" key="2">
    <source>
        <dbReference type="EMBL" id="KAF8772342.1"/>
    </source>
</evidence>
<proteinExistence type="predicted"/>
<dbReference type="EMBL" id="JACEFO010000413">
    <property type="protein sequence ID" value="KAF8772342.1"/>
    <property type="molecule type" value="Genomic_DNA"/>
</dbReference>
<feature type="region of interest" description="Disordered" evidence="1">
    <location>
        <begin position="1"/>
        <end position="25"/>
    </location>
</feature>
<name>A0A835FT76_9POAL</name>
<gene>
    <name evidence="2" type="ORF">HU200_005883</name>
</gene>
<dbReference type="OrthoDB" id="3249161at2759"/>
<evidence type="ECO:0000256" key="1">
    <source>
        <dbReference type="SAM" id="MobiDB-lite"/>
    </source>
</evidence>
<accession>A0A835FT76</accession>
<organism evidence="2 3">
    <name type="scientific">Digitaria exilis</name>
    <dbReference type="NCBI Taxonomy" id="1010633"/>
    <lineage>
        <taxon>Eukaryota</taxon>
        <taxon>Viridiplantae</taxon>
        <taxon>Streptophyta</taxon>
        <taxon>Embryophyta</taxon>
        <taxon>Tracheophyta</taxon>
        <taxon>Spermatophyta</taxon>
        <taxon>Magnoliopsida</taxon>
        <taxon>Liliopsida</taxon>
        <taxon>Poales</taxon>
        <taxon>Poaceae</taxon>
        <taxon>PACMAD clade</taxon>
        <taxon>Panicoideae</taxon>
        <taxon>Panicodae</taxon>
        <taxon>Paniceae</taxon>
        <taxon>Anthephorinae</taxon>
        <taxon>Digitaria</taxon>
    </lineage>
</organism>
<sequence>MDLDPEGIFRDDSDEDDDNVQEREANKEMVVYLVDASPKMFTPASQHKTRVGTSRLDSFMDNIGSRYGITAGSRENTLYNALWVAQALLRKGYVHFRPLASVAFRASPARSPTQKVEAEDKNTQLQQGPYSSP</sequence>
<protein>
    <recommendedName>
        <fullName evidence="4">Ku70/Ku80 N-terminal alpha/beta domain-containing protein</fullName>
    </recommendedName>
</protein>
<feature type="region of interest" description="Disordered" evidence="1">
    <location>
        <begin position="106"/>
        <end position="133"/>
    </location>
</feature>
<comment type="caution">
    <text evidence="2">The sequence shown here is derived from an EMBL/GenBank/DDBJ whole genome shotgun (WGS) entry which is preliminary data.</text>
</comment>
<dbReference type="AlphaFoldDB" id="A0A835FT76"/>
<reference evidence="2" key="1">
    <citation type="submission" date="2020-07" db="EMBL/GenBank/DDBJ databases">
        <title>Genome sequence and genetic diversity analysis of an under-domesticated orphan crop, white fonio (Digitaria exilis).</title>
        <authorList>
            <person name="Bennetzen J.L."/>
            <person name="Chen S."/>
            <person name="Ma X."/>
            <person name="Wang X."/>
            <person name="Yssel A.E.J."/>
            <person name="Chaluvadi S.R."/>
            <person name="Johnson M."/>
            <person name="Gangashetty P."/>
            <person name="Hamidou F."/>
            <person name="Sanogo M.D."/>
            <person name="Zwaenepoel A."/>
            <person name="Wallace J."/>
            <person name="Van De Peer Y."/>
            <person name="Van Deynze A."/>
        </authorList>
    </citation>
    <scope>NUCLEOTIDE SEQUENCE</scope>
    <source>
        <tissue evidence="2">Leaves</tissue>
    </source>
</reference>
<feature type="compositionally biased region" description="Polar residues" evidence="1">
    <location>
        <begin position="123"/>
        <end position="133"/>
    </location>
</feature>
<evidence type="ECO:0008006" key="4">
    <source>
        <dbReference type="Google" id="ProtNLM"/>
    </source>
</evidence>
<dbReference type="Proteomes" id="UP000636709">
    <property type="component" value="Unassembled WGS sequence"/>
</dbReference>
<evidence type="ECO:0000313" key="3">
    <source>
        <dbReference type="Proteomes" id="UP000636709"/>
    </source>
</evidence>
<keyword evidence="3" id="KW-1185">Reference proteome</keyword>